<reference evidence="3" key="1">
    <citation type="journal article" date="2006" name="Science">
        <title>Ancient noncoding elements conserved in the human genome.</title>
        <authorList>
            <person name="Venkatesh B."/>
            <person name="Kirkness E.F."/>
            <person name="Loh Y.H."/>
            <person name="Halpern A.L."/>
            <person name="Lee A.P."/>
            <person name="Johnson J."/>
            <person name="Dandona N."/>
            <person name="Viswanathan L.D."/>
            <person name="Tay A."/>
            <person name="Venter J.C."/>
            <person name="Strausberg R.L."/>
            <person name="Brenner S."/>
        </authorList>
    </citation>
    <scope>NUCLEOTIDE SEQUENCE [LARGE SCALE GENOMIC DNA]</scope>
</reference>
<dbReference type="Ensembl" id="ENSCMIT00000035669.1">
    <property type="protein sequence ID" value="ENSCMIP00000035145.1"/>
    <property type="gene ID" value="ENSCMIG00000014893.1"/>
</dbReference>
<keyword evidence="1" id="KW-0175">Coiled coil</keyword>
<organism evidence="2 3">
    <name type="scientific">Callorhinchus milii</name>
    <name type="common">Ghost shark</name>
    <dbReference type="NCBI Taxonomy" id="7868"/>
    <lineage>
        <taxon>Eukaryota</taxon>
        <taxon>Metazoa</taxon>
        <taxon>Chordata</taxon>
        <taxon>Craniata</taxon>
        <taxon>Vertebrata</taxon>
        <taxon>Chondrichthyes</taxon>
        <taxon>Holocephali</taxon>
        <taxon>Chimaeriformes</taxon>
        <taxon>Callorhinchidae</taxon>
        <taxon>Callorhinchus</taxon>
    </lineage>
</organism>
<reference evidence="3" key="3">
    <citation type="journal article" date="2014" name="Nature">
        <title>Elephant shark genome provides unique insights into gnathostome evolution.</title>
        <authorList>
            <consortium name="International Elephant Shark Genome Sequencing Consortium"/>
            <person name="Venkatesh B."/>
            <person name="Lee A.P."/>
            <person name="Ravi V."/>
            <person name="Maurya A.K."/>
            <person name="Lian M.M."/>
            <person name="Swann J.B."/>
            <person name="Ohta Y."/>
            <person name="Flajnik M.F."/>
            <person name="Sutoh Y."/>
            <person name="Kasahara M."/>
            <person name="Hoon S."/>
            <person name="Gangu V."/>
            <person name="Roy S.W."/>
            <person name="Irimia M."/>
            <person name="Korzh V."/>
            <person name="Kondrychyn I."/>
            <person name="Lim Z.W."/>
            <person name="Tay B.H."/>
            <person name="Tohari S."/>
            <person name="Kong K.W."/>
            <person name="Ho S."/>
            <person name="Lorente-Galdos B."/>
            <person name="Quilez J."/>
            <person name="Marques-Bonet T."/>
            <person name="Raney B.J."/>
            <person name="Ingham P.W."/>
            <person name="Tay A."/>
            <person name="Hillier L.W."/>
            <person name="Minx P."/>
            <person name="Boehm T."/>
            <person name="Wilson R.K."/>
            <person name="Brenner S."/>
            <person name="Warren W.C."/>
        </authorList>
    </citation>
    <scope>NUCLEOTIDE SEQUENCE [LARGE SCALE GENOMIC DNA]</scope>
</reference>
<sequence>DEDFQFTVKSVEEQNEDTKGELILKPTLSHRPEVVDDFLRNFLIKMGMMKTLDCFQTEWYEMLQRGILNIDDMGFVPDVYTHNQLLDNRIASLKKELENYKAASHKAGEILIKLRKERDFHRMHHKRVAQEKNKLINDIKRLKKHYASYEPTLSELTNKYHNALKQKMLTSLEKDRAVGQLSGLQATLRTMNCGQDNIIPLISGNNNYNNNSTCI</sequence>
<reference evidence="3" key="2">
    <citation type="journal article" date="2007" name="PLoS Biol.">
        <title>Survey sequencing and comparative analysis of the elephant shark (Callorhinchus milii) genome.</title>
        <authorList>
            <person name="Venkatesh B."/>
            <person name="Kirkness E.F."/>
            <person name="Loh Y.H."/>
            <person name="Halpern A.L."/>
            <person name="Lee A.P."/>
            <person name="Johnson J."/>
            <person name="Dandona N."/>
            <person name="Viswanathan L.D."/>
            <person name="Tay A."/>
            <person name="Venter J.C."/>
            <person name="Strausberg R.L."/>
            <person name="Brenner S."/>
        </authorList>
    </citation>
    <scope>NUCLEOTIDE SEQUENCE [LARGE SCALE GENOMIC DNA]</scope>
</reference>
<feature type="coiled-coil region" evidence="1">
    <location>
        <begin position="83"/>
        <end position="145"/>
    </location>
</feature>
<dbReference type="InterPro" id="IPR050995">
    <property type="entry name" value="WD-F-box_domain-protein"/>
</dbReference>
<dbReference type="GO" id="GO:0035082">
    <property type="term" value="P:axoneme assembly"/>
    <property type="evidence" value="ECO:0007669"/>
    <property type="project" value="TreeGrafter"/>
</dbReference>
<keyword evidence="3" id="KW-1185">Reference proteome</keyword>
<dbReference type="GeneTree" id="ENSGT00940000155053"/>
<dbReference type="GO" id="GO:1990716">
    <property type="term" value="C:axonemal central apparatus"/>
    <property type="evidence" value="ECO:0007669"/>
    <property type="project" value="TreeGrafter"/>
</dbReference>
<name>A0A4W3JT61_CALMI</name>
<proteinExistence type="predicted"/>
<dbReference type="PANTHER" id="PTHR14604">
    <property type="entry name" value="WD40 REPEAT PF20"/>
    <property type="match status" value="1"/>
</dbReference>
<evidence type="ECO:0000313" key="2">
    <source>
        <dbReference type="Ensembl" id="ENSCMIP00000035145.1"/>
    </source>
</evidence>
<accession>A0A4W3JT61</accession>
<reference evidence="2" key="5">
    <citation type="submission" date="2025-09" db="UniProtKB">
        <authorList>
            <consortium name="Ensembl"/>
        </authorList>
    </citation>
    <scope>IDENTIFICATION</scope>
</reference>
<dbReference type="AlphaFoldDB" id="A0A4W3JT61"/>
<evidence type="ECO:0000256" key="1">
    <source>
        <dbReference type="SAM" id="Coils"/>
    </source>
</evidence>
<protein>
    <submittedName>
        <fullName evidence="2">Sperm associated antigen 16</fullName>
    </submittedName>
</protein>
<evidence type="ECO:0000313" key="3">
    <source>
        <dbReference type="Proteomes" id="UP000314986"/>
    </source>
</evidence>
<dbReference type="Proteomes" id="UP000314986">
    <property type="component" value="Unassembled WGS sequence"/>
</dbReference>
<reference evidence="2" key="4">
    <citation type="submission" date="2025-08" db="UniProtKB">
        <authorList>
            <consortium name="Ensembl"/>
        </authorList>
    </citation>
    <scope>IDENTIFICATION</scope>
</reference>
<dbReference type="PANTHER" id="PTHR14604:SF3">
    <property type="entry name" value="SPERM-ASSOCIATED ANTIGEN 16 PROTEIN"/>
    <property type="match status" value="1"/>
</dbReference>